<organism evidence="1 2">
    <name type="scientific">Ficus carica</name>
    <name type="common">Common fig</name>
    <dbReference type="NCBI Taxonomy" id="3494"/>
    <lineage>
        <taxon>Eukaryota</taxon>
        <taxon>Viridiplantae</taxon>
        <taxon>Streptophyta</taxon>
        <taxon>Embryophyta</taxon>
        <taxon>Tracheophyta</taxon>
        <taxon>Spermatophyta</taxon>
        <taxon>Magnoliopsida</taxon>
        <taxon>eudicotyledons</taxon>
        <taxon>Gunneridae</taxon>
        <taxon>Pentapetalae</taxon>
        <taxon>rosids</taxon>
        <taxon>fabids</taxon>
        <taxon>Rosales</taxon>
        <taxon>Moraceae</taxon>
        <taxon>Ficeae</taxon>
        <taxon>Ficus</taxon>
    </lineage>
</organism>
<proteinExistence type="predicted"/>
<dbReference type="Proteomes" id="UP001187192">
    <property type="component" value="Unassembled WGS sequence"/>
</dbReference>
<protein>
    <submittedName>
        <fullName evidence="1">Uncharacterized protein</fullName>
    </submittedName>
</protein>
<sequence length="155" mass="16674">MWLVGGVDPMPLCSAWSPAKREAPWSKGDTSGVSANDTLMLKSVKGTNAQAEKLSFGKEKWSYLGSERGQVVEAGGVNAKAKIGIGIACQISSVKVVHAPCRSTIVSWYRAVGLYPCKLVLRKARMCPEPKGPLPGRTWSATGLWCSVFQNVGRH</sequence>
<dbReference type="AlphaFoldDB" id="A0AA88D6F9"/>
<gene>
    <name evidence="1" type="ORF">TIFTF001_012620</name>
</gene>
<comment type="caution">
    <text evidence="1">The sequence shown here is derived from an EMBL/GenBank/DDBJ whole genome shotgun (WGS) entry which is preliminary data.</text>
</comment>
<evidence type="ECO:0000313" key="2">
    <source>
        <dbReference type="Proteomes" id="UP001187192"/>
    </source>
</evidence>
<reference evidence="1" key="1">
    <citation type="submission" date="2023-07" db="EMBL/GenBank/DDBJ databases">
        <title>draft genome sequence of fig (Ficus carica).</title>
        <authorList>
            <person name="Takahashi T."/>
            <person name="Nishimura K."/>
        </authorList>
    </citation>
    <scope>NUCLEOTIDE SEQUENCE</scope>
</reference>
<keyword evidence="2" id="KW-1185">Reference proteome</keyword>
<dbReference type="EMBL" id="BTGU01000016">
    <property type="protein sequence ID" value="GMN43422.1"/>
    <property type="molecule type" value="Genomic_DNA"/>
</dbReference>
<evidence type="ECO:0000313" key="1">
    <source>
        <dbReference type="EMBL" id="GMN43422.1"/>
    </source>
</evidence>
<accession>A0AA88D6F9</accession>
<name>A0AA88D6F9_FICCA</name>